<sequence>MKSGDCTRFQFCPKCGGRLTVKKLDHLPRQVCQECGFIFYQNSKPTASAIITNSQGQLLLVKRNMNPRKGYWDLPGGFLEEGEDPIKGLKREMKEELNVNVKVGSLVGIYIDDYSCSYQSKTLNIAYVAKPLKGKMTPMDDVSEIKWFSKTKIPWKQLAFPWMHAVLRDWLGR</sequence>
<dbReference type="SUPFAM" id="SSF55811">
    <property type="entry name" value="Nudix"/>
    <property type="match status" value="1"/>
</dbReference>
<evidence type="ECO:0000313" key="4">
    <source>
        <dbReference type="Proteomes" id="UP000230779"/>
    </source>
</evidence>
<dbReference type="PROSITE" id="PS00893">
    <property type="entry name" value="NUDIX_BOX"/>
    <property type="match status" value="1"/>
</dbReference>
<dbReference type="InterPro" id="IPR000086">
    <property type="entry name" value="NUDIX_hydrolase_dom"/>
</dbReference>
<reference evidence="3 4" key="1">
    <citation type="submission" date="2017-09" db="EMBL/GenBank/DDBJ databases">
        <title>Depth-based differentiation of microbial function through sediment-hosted aquifers and enrichment of novel symbionts in the deep terrestrial subsurface.</title>
        <authorList>
            <person name="Probst A.J."/>
            <person name="Ladd B."/>
            <person name="Jarett J.K."/>
            <person name="Geller-Mcgrath D.E."/>
            <person name="Sieber C.M."/>
            <person name="Emerson J.B."/>
            <person name="Anantharaman K."/>
            <person name="Thomas B.C."/>
            <person name="Malmstrom R."/>
            <person name="Stieglmeier M."/>
            <person name="Klingl A."/>
            <person name="Woyke T."/>
            <person name="Ryan C.M."/>
            <person name="Banfield J.F."/>
        </authorList>
    </citation>
    <scope>NUCLEOTIDE SEQUENCE [LARGE SCALE GENOMIC DNA]</scope>
    <source>
        <strain evidence="3">CG_4_10_14_0_8_um_filter_42_10</strain>
    </source>
</reference>
<protein>
    <recommendedName>
        <fullName evidence="2">Nudix hydrolase domain-containing protein</fullName>
    </recommendedName>
</protein>
<dbReference type="Pfam" id="PF00293">
    <property type="entry name" value="NUDIX"/>
    <property type="match status" value="1"/>
</dbReference>
<name>A0A2M7RIH7_9BACT</name>
<dbReference type="CDD" id="cd02883">
    <property type="entry name" value="NUDIX_Hydrolase"/>
    <property type="match status" value="1"/>
</dbReference>
<organism evidence="3 4">
    <name type="scientific">Candidatus Kerfeldbacteria bacterium CG_4_10_14_0_8_um_filter_42_10</name>
    <dbReference type="NCBI Taxonomy" id="2014248"/>
    <lineage>
        <taxon>Bacteria</taxon>
        <taxon>Candidatus Kerfeldiibacteriota</taxon>
    </lineage>
</organism>
<dbReference type="Gene3D" id="3.90.79.10">
    <property type="entry name" value="Nucleoside Triphosphate Pyrophosphohydrolase"/>
    <property type="match status" value="1"/>
</dbReference>
<dbReference type="EMBL" id="PFMD01000055">
    <property type="protein sequence ID" value="PIY96186.1"/>
    <property type="molecule type" value="Genomic_DNA"/>
</dbReference>
<dbReference type="Gene3D" id="2.20.70.10">
    <property type="match status" value="1"/>
</dbReference>
<dbReference type="Proteomes" id="UP000230779">
    <property type="component" value="Unassembled WGS sequence"/>
</dbReference>
<evidence type="ECO:0000313" key="3">
    <source>
        <dbReference type="EMBL" id="PIY96186.1"/>
    </source>
</evidence>
<keyword evidence="1" id="KW-0378">Hydrolase</keyword>
<dbReference type="GO" id="GO:0016787">
    <property type="term" value="F:hydrolase activity"/>
    <property type="evidence" value="ECO:0007669"/>
    <property type="project" value="UniProtKB-KW"/>
</dbReference>
<accession>A0A2M7RIH7</accession>
<evidence type="ECO:0000259" key="2">
    <source>
        <dbReference type="PROSITE" id="PS51462"/>
    </source>
</evidence>
<dbReference type="PROSITE" id="PS51462">
    <property type="entry name" value="NUDIX"/>
    <property type="match status" value="1"/>
</dbReference>
<feature type="domain" description="Nudix hydrolase" evidence="2">
    <location>
        <begin position="42"/>
        <end position="171"/>
    </location>
</feature>
<dbReference type="Pfam" id="PF14803">
    <property type="entry name" value="Zn_ribbon_Nudix"/>
    <property type="match status" value="1"/>
</dbReference>
<comment type="caution">
    <text evidence="3">The sequence shown here is derived from an EMBL/GenBank/DDBJ whole genome shotgun (WGS) entry which is preliminary data.</text>
</comment>
<dbReference type="InterPro" id="IPR020084">
    <property type="entry name" value="NUDIX_hydrolase_CS"/>
</dbReference>
<dbReference type="AlphaFoldDB" id="A0A2M7RIH7"/>
<dbReference type="InterPro" id="IPR015797">
    <property type="entry name" value="NUDIX_hydrolase-like_dom_sf"/>
</dbReference>
<dbReference type="PANTHER" id="PTHR43222:SF2">
    <property type="entry name" value="NUDIX HYDROLASE 23, CHLOROPLASTIC"/>
    <property type="match status" value="1"/>
</dbReference>
<proteinExistence type="predicted"/>
<gene>
    <name evidence="3" type="ORF">COY66_04735</name>
</gene>
<dbReference type="InterPro" id="IPR029401">
    <property type="entry name" value="Nudix_N"/>
</dbReference>
<dbReference type="PANTHER" id="PTHR43222">
    <property type="entry name" value="NUDIX HYDROLASE 23"/>
    <property type="match status" value="1"/>
</dbReference>
<evidence type="ECO:0000256" key="1">
    <source>
        <dbReference type="ARBA" id="ARBA00022801"/>
    </source>
</evidence>